<dbReference type="RefSeq" id="WP_272736313.1">
    <property type="nucleotide sequence ID" value="NZ_CP116942.1"/>
</dbReference>
<reference evidence="1" key="1">
    <citation type="submission" date="2023-01" db="EMBL/GenBank/DDBJ databases">
        <title>The diversity of Class Acidimicrobiia in South China Sea sediment environments and the proposal of Iamia marina sp. nov., a novel species of the genus Iamia.</title>
        <authorList>
            <person name="He Y."/>
            <person name="Tian X."/>
        </authorList>
    </citation>
    <scope>NUCLEOTIDE SEQUENCE</scope>
    <source>
        <strain evidence="1">DSM 19957</strain>
    </source>
</reference>
<dbReference type="AlphaFoldDB" id="A0AAE9YFC9"/>
<name>A0AAE9YFC9_9ACTN</name>
<accession>A0AAE9YFC9</accession>
<evidence type="ECO:0000313" key="2">
    <source>
        <dbReference type="Proteomes" id="UP001216390"/>
    </source>
</evidence>
<proteinExistence type="predicted"/>
<gene>
    <name evidence="1" type="ORF">PO878_20065</name>
</gene>
<organism evidence="1 2">
    <name type="scientific">Iamia majanohamensis</name>
    <dbReference type="NCBI Taxonomy" id="467976"/>
    <lineage>
        <taxon>Bacteria</taxon>
        <taxon>Bacillati</taxon>
        <taxon>Actinomycetota</taxon>
        <taxon>Acidimicrobiia</taxon>
        <taxon>Acidimicrobiales</taxon>
        <taxon>Iamiaceae</taxon>
        <taxon>Iamia</taxon>
    </lineage>
</organism>
<dbReference type="Proteomes" id="UP001216390">
    <property type="component" value="Chromosome"/>
</dbReference>
<dbReference type="KEGG" id="ima:PO878_20065"/>
<dbReference type="EMBL" id="CP116942">
    <property type="protein sequence ID" value="WCO66791.1"/>
    <property type="molecule type" value="Genomic_DNA"/>
</dbReference>
<protein>
    <submittedName>
        <fullName evidence="1">Uncharacterized protein</fullName>
    </submittedName>
</protein>
<sequence length="75" mass="8151">MPRFSLVVRGPVGPLVLEALGGFAVVESDADEVRLEGEVADEAALHGVLRVVQDHRLELHHVDRLPTRRGPHPCG</sequence>
<evidence type="ECO:0000313" key="1">
    <source>
        <dbReference type="EMBL" id="WCO66791.1"/>
    </source>
</evidence>
<keyword evidence="2" id="KW-1185">Reference proteome</keyword>